<dbReference type="SUPFAM" id="SSF53807">
    <property type="entry name" value="Helical backbone' metal receptor"/>
    <property type="match status" value="1"/>
</dbReference>
<evidence type="ECO:0000313" key="7">
    <source>
        <dbReference type="EMBL" id="KIR64610.1"/>
    </source>
</evidence>
<keyword evidence="3" id="KW-0813">Transport</keyword>
<comment type="subcellular location">
    <subcellularLocation>
        <location evidence="1">Cell envelope</location>
    </subcellularLocation>
</comment>
<comment type="similarity">
    <text evidence="2">Belongs to the bacterial solute-binding protein 8 family.</text>
</comment>
<organism evidence="7 8">
    <name type="scientific">Micromonospora haikouensis</name>
    <dbReference type="NCBI Taxonomy" id="686309"/>
    <lineage>
        <taxon>Bacteria</taxon>
        <taxon>Bacillati</taxon>
        <taxon>Actinomycetota</taxon>
        <taxon>Actinomycetes</taxon>
        <taxon>Micromonosporales</taxon>
        <taxon>Micromonosporaceae</taxon>
        <taxon>Micromonospora</taxon>
    </lineage>
</organism>
<comment type="caution">
    <text evidence="7">The sequence shown here is derived from an EMBL/GenBank/DDBJ whole genome shotgun (WGS) entry which is preliminary data.</text>
</comment>
<name>A0A0D0X574_9ACTN</name>
<evidence type="ECO:0000256" key="3">
    <source>
        <dbReference type="ARBA" id="ARBA00022448"/>
    </source>
</evidence>
<dbReference type="Proteomes" id="UP000032254">
    <property type="component" value="Unassembled WGS sequence"/>
</dbReference>
<feature type="signal peptide" evidence="5">
    <location>
        <begin position="1"/>
        <end position="30"/>
    </location>
</feature>
<dbReference type="PROSITE" id="PS51257">
    <property type="entry name" value="PROKAR_LIPOPROTEIN"/>
    <property type="match status" value="1"/>
</dbReference>
<dbReference type="GO" id="GO:0030288">
    <property type="term" value="C:outer membrane-bounded periplasmic space"/>
    <property type="evidence" value="ECO:0007669"/>
    <property type="project" value="TreeGrafter"/>
</dbReference>
<proteinExistence type="inferred from homology"/>
<gene>
    <name evidence="7" type="ORF">TK50_02930</name>
</gene>
<dbReference type="Gene3D" id="3.40.50.1980">
    <property type="entry name" value="Nitrogenase molybdenum iron protein domain"/>
    <property type="match status" value="2"/>
</dbReference>
<sequence>MSHTRPRRLSTLLTAAALLLVTLVAGGCAASEAGPADTASGSSSAAFPTTLTHAFGTTTIAAKPERIVVVGLKEQDYFLALGEVPVAIRDWYGNMPNATWPWARERLGEARPEVLARAELDYEKIAALRPDVIVGLSSGMSRQEYDLLAKIAPTVAQPAGDGSWAVTWQQMTRAAGQITGRSAEAETLVADLEKRIASVAGAQPRLKGARTVFASTYEGQYYLFSPETTASKVLLDLGLTMSPEVTTLTDNANQSATISRERFDLTDVDVAVWSEAATDPGVATLLGDPLYTRLDVHTQRREVFLGTEANGALAFSSVLSLPYVLDKIVPALAAAADGDPATDSEYSAK</sequence>
<reference evidence="7 8" key="1">
    <citation type="submission" date="2015-01" db="EMBL/GenBank/DDBJ databases">
        <title>Sequencing and annotation of Micromonospora carbonacea strain JXNU-1 genome.</title>
        <authorList>
            <person name="Long Z."/>
            <person name="Huang Y."/>
            <person name="Jiang Y."/>
        </authorList>
    </citation>
    <scope>NUCLEOTIDE SEQUENCE [LARGE SCALE GENOMIC DNA]</scope>
    <source>
        <strain evidence="7 8">JXNU-1</strain>
    </source>
</reference>
<evidence type="ECO:0000256" key="2">
    <source>
        <dbReference type="ARBA" id="ARBA00008814"/>
    </source>
</evidence>
<keyword evidence="4 5" id="KW-0732">Signal</keyword>
<dbReference type="GeneID" id="301303127"/>
<dbReference type="PATRIC" id="fig|47853.6.peg.631"/>
<dbReference type="GO" id="GO:1901678">
    <property type="term" value="P:iron coordination entity transport"/>
    <property type="evidence" value="ECO:0007669"/>
    <property type="project" value="UniProtKB-ARBA"/>
</dbReference>
<evidence type="ECO:0000256" key="4">
    <source>
        <dbReference type="ARBA" id="ARBA00022729"/>
    </source>
</evidence>
<dbReference type="Pfam" id="PF01497">
    <property type="entry name" value="Peripla_BP_2"/>
    <property type="match status" value="1"/>
</dbReference>
<dbReference type="InterPro" id="IPR051313">
    <property type="entry name" value="Bact_iron-sidero_bind"/>
</dbReference>
<evidence type="ECO:0000256" key="1">
    <source>
        <dbReference type="ARBA" id="ARBA00004196"/>
    </source>
</evidence>
<evidence type="ECO:0000256" key="5">
    <source>
        <dbReference type="SAM" id="SignalP"/>
    </source>
</evidence>
<keyword evidence="8" id="KW-1185">Reference proteome</keyword>
<dbReference type="RefSeq" id="WP_043961280.1">
    <property type="nucleotide sequence ID" value="NZ_JBIAOP010000006.1"/>
</dbReference>
<feature type="chain" id="PRO_5002224826" description="Fe/B12 periplasmic-binding domain-containing protein" evidence="5">
    <location>
        <begin position="31"/>
        <end position="349"/>
    </location>
</feature>
<dbReference type="PROSITE" id="PS50983">
    <property type="entry name" value="FE_B12_PBP"/>
    <property type="match status" value="1"/>
</dbReference>
<evidence type="ECO:0000313" key="8">
    <source>
        <dbReference type="Proteomes" id="UP000032254"/>
    </source>
</evidence>
<accession>A0A0D0X574</accession>
<protein>
    <recommendedName>
        <fullName evidence="6">Fe/B12 periplasmic-binding domain-containing protein</fullName>
    </recommendedName>
</protein>
<dbReference type="PANTHER" id="PTHR30532">
    <property type="entry name" value="IRON III DICITRATE-BINDING PERIPLASMIC PROTEIN"/>
    <property type="match status" value="1"/>
</dbReference>
<dbReference type="EMBL" id="JXSX01000001">
    <property type="protein sequence ID" value="KIR64610.1"/>
    <property type="molecule type" value="Genomic_DNA"/>
</dbReference>
<evidence type="ECO:0000259" key="6">
    <source>
        <dbReference type="PROSITE" id="PS50983"/>
    </source>
</evidence>
<dbReference type="CDD" id="cd01146">
    <property type="entry name" value="FhuD"/>
    <property type="match status" value="1"/>
</dbReference>
<dbReference type="AlphaFoldDB" id="A0A0D0X574"/>
<dbReference type="OrthoDB" id="1846031at2"/>
<dbReference type="PANTHER" id="PTHR30532:SF24">
    <property type="entry name" value="FERRIC ENTEROBACTIN-BINDING PERIPLASMIC PROTEIN FEPB"/>
    <property type="match status" value="1"/>
</dbReference>
<dbReference type="InterPro" id="IPR002491">
    <property type="entry name" value="ABC_transptr_periplasmic_BD"/>
</dbReference>
<feature type="domain" description="Fe/B12 periplasmic-binding" evidence="6">
    <location>
        <begin position="66"/>
        <end position="336"/>
    </location>
</feature>